<feature type="region of interest" description="Disordered" evidence="1">
    <location>
        <begin position="29"/>
        <end position="62"/>
    </location>
</feature>
<dbReference type="AlphaFoldDB" id="A0AAE0XR29"/>
<evidence type="ECO:0000313" key="2">
    <source>
        <dbReference type="EMBL" id="KAK3702768.1"/>
    </source>
</evidence>
<evidence type="ECO:0000313" key="3">
    <source>
        <dbReference type="Proteomes" id="UP001283361"/>
    </source>
</evidence>
<accession>A0AAE0XR29</accession>
<comment type="caution">
    <text evidence="2">The sequence shown here is derived from an EMBL/GenBank/DDBJ whole genome shotgun (WGS) entry which is preliminary data.</text>
</comment>
<protein>
    <submittedName>
        <fullName evidence="2">Uncharacterized protein</fullName>
    </submittedName>
</protein>
<name>A0AAE0XR29_9GAST</name>
<proteinExistence type="predicted"/>
<gene>
    <name evidence="2" type="ORF">RRG08_042752</name>
</gene>
<dbReference type="EMBL" id="JAWDGP010007852">
    <property type="protein sequence ID" value="KAK3702768.1"/>
    <property type="molecule type" value="Genomic_DNA"/>
</dbReference>
<reference evidence="2" key="1">
    <citation type="journal article" date="2023" name="G3 (Bethesda)">
        <title>A reference genome for the long-term kleptoplast-retaining sea slug Elysia crispata morphotype clarki.</title>
        <authorList>
            <person name="Eastman K.E."/>
            <person name="Pendleton A.L."/>
            <person name="Shaikh M.A."/>
            <person name="Suttiyut T."/>
            <person name="Ogas R."/>
            <person name="Tomko P."/>
            <person name="Gavelis G."/>
            <person name="Widhalm J.R."/>
            <person name="Wisecaver J.H."/>
        </authorList>
    </citation>
    <scope>NUCLEOTIDE SEQUENCE</scope>
    <source>
        <strain evidence="2">ECLA1</strain>
    </source>
</reference>
<organism evidence="2 3">
    <name type="scientific">Elysia crispata</name>
    <name type="common">lettuce slug</name>
    <dbReference type="NCBI Taxonomy" id="231223"/>
    <lineage>
        <taxon>Eukaryota</taxon>
        <taxon>Metazoa</taxon>
        <taxon>Spiralia</taxon>
        <taxon>Lophotrochozoa</taxon>
        <taxon>Mollusca</taxon>
        <taxon>Gastropoda</taxon>
        <taxon>Heterobranchia</taxon>
        <taxon>Euthyneura</taxon>
        <taxon>Panpulmonata</taxon>
        <taxon>Sacoglossa</taxon>
        <taxon>Placobranchoidea</taxon>
        <taxon>Plakobranchidae</taxon>
        <taxon>Elysia</taxon>
    </lineage>
</organism>
<sequence length="130" mass="14660">MSNPQGRTETVSIDRLKTAFVTQFGNSEENTPVICPREPSTTTTILGVPPTDQRGKHNNRPRAFTEEQVQQIVDHIRSFRGRQSHYALNDTRRLFLSRSSTSQRYTTCTASSFLIILAPMKLKSTGMSDL</sequence>
<dbReference type="Proteomes" id="UP001283361">
    <property type="component" value="Unassembled WGS sequence"/>
</dbReference>
<keyword evidence="3" id="KW-1185">Reference proteome</keyword>
<evidence type="ECO:0000256" key="1">
    <source>
        <dbReference type="SAM" id="MobiDB-lite"/>
    </source>
</evidence>